<keyword evidence="3" id="KW-1185">Reference proteome</keyword>
<gene>
    <name evidence="2" type="ORF">QC761_001020</name>
</gene>
<feature type="compositionally biased region" description="Pro residues" evidence="1">
    <location>
        <begin position="539"/>
        <end position="548"/>
    </location>
</feature>
<name>A0ABR0FP43_9PEZI</name>
<protein>
    <recommendedName>
        <fullName evidence="4">C2H2-type domain-containing protein</fullName>
    </recommendedName>
</protein>
<organism evidence="2 3">
    <name type="scientific">Podospora bellae-mahoneyi</name>
    <dbReference type="NCBI Taxonomy" id="2093777"/>
    <lineage>
        <taxon>Eukaryota</taxon>
        <taxon>Fungi</taxon>
        <taxon>Dikarya</taxon>
        <taxon>Ascomycota</taxon>
        <taxon>Pezizomycotina</taxon>
        <taxon>Sordariomycetes</taxon>
        <taxon>Sordariomycetidae</taxon>
        <taxon>Sordariales</taxon>
        <taxon>Podosporaceae</taxon>
        <taxon>Podospora</taxon>
    </lineage>
</organism>
<dbReference type="Proteomes" id="UP001322138">
    <property type="component" value="Unassembled WGS sequence"/>
</dbReference>
<feature type="region of interest" description="Disordered" evidence="1">
    <location>
        <begin position="1"/>
        <end position="124"/>
    </location>
</feature>
<feature type="region of interest" description="Disordered" evidence="1">
    <location>
        <begin position="695"/>
        <end position="798"/>
    </location>
</feature>
<reference evidence="2 3" key="1">
    <citation type="journal article" date="2023" name="bioRxiv">
        <title>High-quality genome assemblies of four members of thePodospora anserinaspecies complex.</title>
        <authorList>
            <person name="Ament-Velasquez S.L."/>
            <person name="Vogan A.A."/>
            <person name="Wallerman O."/>
            <person name="Hartmann F."/>
            <person name="Gautier V."/>
            <person name="Silar P."/>
            <person name="Giraud T."/>
            <person name="Johannesson H."/>
        </authorList>
    </citation>
    <scope>NUCLEOTIDE SEQUENCE [LARGE SCALE GENOMIC DNA]</scope>
    <source>
        <strain evidence="2 3">CBS 112042</strain>
    </source>
</reference>
<accession>A0ABR0FP43</accession>
<comment type="caution">
    <text evidence="2">The sequence shown here is derived from an EMBL/GenBank/DDBJ whole genome shotgun (WGS) entry which is preliminary data.</text>
</comment>
<proteinExistence type="predicted"/>
<feature type="compositionally biased region" description="Low complexity" evidence="1">
    <location>
        <begin position="778"/>
        <end position="789"/>
    </location>
</feature>
<evidence type="ECO:0000313" key="3">
    <source>
        <dbReference type="Proteomes" id="UP001322138"/>
    </source>
</evidence>
<evidence type="ECO:0008006" key="4">
    <source>
        <dbReference type="Google" id="ProtNLM"/>
    </source>
</evidence>
<dbReference type="GeneID" id="87890975"/>
<dbReference type="EMBL" id="JAFFGZ010000004">
    <property type="protein sequence ID" value="KAK4645223.1"/>
    <property type="molecule type" value="Genomic_DNA"/>
</dbReference>
<feature type="region of interest" description="Disordered" evidence="1">
    <location>
        <begin position="327"/>
        <end position="359"/>
    </location>
</feature>
<feature type="region of interest" description="Disordered" evidence="1">
    <location>
        <begin position="531"/>
        <end position="656"/>
    </location>
</feature>
<feature type="region of interest" description="Disordered" evidence="1">
    <location>
        <begin position="148"/>
        <end position="291"/>
    </location>
</feature>
<feature type="compositionally biased region" description="Low complexity" evidence="1">
    <location>
        <begin position="746"/>
        <end position="762"/>
    </location>
</feature>
<feature type="compositionally biased region" description="Basic and acidic residues" evidence="1">
    <location>
        <begin position="557"/>
        <end position="571"/>
    </location>
</feature>
<feature type="compositionally biased region" description="Polar residues" evidence="1">
    <location>
        <begin position="706"/>
        <end position="726"/>
    </location>
</feature>
<feature type="compositionally biased region" description="Basic residues" evidence="1">
    <location>
        <begin position="83"/>
        <end position="94"/>
    </location>
</feature>
<feature type="compositionally biased region" description="Low complexity" evidence="1">
    <location>
        <begin position="252"/>
        <end position="271"/>
    </location>
</feature>
<evidence type="ECO:0000313" key="2">
    <source>
        <dbReference type="EMBL" id="KAK4645223.1"/>
    </source>
</evidence>
<evidence type="ECO:0000256" key="1">
    <source>
        <dbReference type="SAM" id="MobiDB-lite"/>
    </source>
</evidence>
<dbReference type="RefSeq" id="XP_062734199.1">
    <property type="nucleotide sequence ID" value="XM_062871905.1"/>
</dbReference>
<sequence>MYSPGHIMASQTPTRAGSCAADGGSPQLSVPSSGELEEHESGPSTAARKKVVFSSKNLRYNKKILKQARERNRASSDGGSGRARSRSRSPHKQKQVALVEQGDAHEQFKNKLQPRRPSKSPAPVAFRTASYFGIRSGPTYFRPEVGAGLQQHRQSPDNESHLSSTSATKKRNLEAPPEIIPAPKRRLLPHFLRSPSPSPHVSHRQYERIALENSEDELGQLGELGDPSPRPTRRLILPTSSLSWARKSPVHQSRSPQRQRPSTSTGSTAATDDGKQVAPASNDSNGHENGELPLLVSNARHVTPPSRAGVPRQEKAVSAWRLASPPKVNIKQVPEPEVVRVDSDNTSDQSGNGDARSEDDFRIQGETQWRFKRAKEAKTEQEVRGNQPRTVEETAIPVPTLLNGEFRQRDTCKSVNDKAAKPSETSPITMCGERHYSQWTGTWDGEARRIPGAGALFPEGYEPRINEPYPWICPIWDCQTVFPEAWALGGHFSASHRALLLNDNPDGTMSILGKRKLPDPGTCRMPALVISRQPLDPATAPPKAPPRQPGRRKKTEKRVPLSDVVPKRPKETPVPVPNPYNTPRRRSNSFLVVDLPARSNTSSKHFHVPDQQAKTPLHDKSTPTASSGLHSSKETRPTEAPNTRPSKGGFSGASGSDEAIFALPTRKSLKGKGGVPVSSRAARAQVSQECLTKAGVGGTAQGVRESITSTRKSGRLSKSMSLTRPTRQAPEPPAQAVSRSKHSAAKRLASTASKTSKSTPASVGARPQRSGRGALPLSSASSSSASSSSRGVVPPYTMSDWEIAPGRIRVGTGDKSENVAVSSTYLAHSSMSALPLTPTISFQLLTIQPGSSVHWRPSTAPGSVQEEEPRTRVCSVAQGIVKVKLCGQEFSLGPNGMFKVPAGENCELGRVCYGGAVVHITCVNEGKEY</sequence>